<reference evidence="2 3" key="1">
    <citation type="submission" date="2016-07" db="EMBL/GenBank/DDBJ databases">
        <title>Pervasive Adenine N6-methylation of Active Genes in Fungi.</title>
        <authorList>
            <consortium name="DOE Joint Genome Institute"/>
            <person name="Mondo S.J."/>
            <person name="Dannebaum R.O."/>
            <person name="Kuo R.C."/>
            <person name="Labutti K."/>
            <person name="Haridas S."/>
            <person name="Kuo A."/>
            <person name="Salamov A."/>
            <person name="Ahrendt S.R."/>
            <person name="Lipzen A."/>
            <person name="Sullivan W."/>
            <person name="Andreopoulos W.B."/>
            <person name="Clum A."/>
            <person name="Lindquist E."/>
            <person name="Daum C."/>
            <person name="Ramamoorthy G.K."/>
            <person name="Gryganskyi A."/>
            <person name="Culley D."/>
            <person name="Magnuson J.K."/>
            <person name="James T.Y."/>
            <person name="O'Malley M.A."/>
            <person name="Stajich J.E."/>
            <person name="Spatafora J.W."/>
            <person name="Visel A."/>
            <person name="Grigoriev I.V."/>
        </authorList>
    </citation>
    <scope>NUCLEOTIDE SEQUENCE [LARGE SCALE GENOMIC DNA]</scope>
    <source>
        <strain evidence="2 3">PL171</strain>
    </source>
</reference>
<dbReference type="Pfam" id="PF13640">
    <property type="entry name" value="2OG-FeII_Oxy_3"/>
    <property type="match status" value="1"/>
</dbReference>
<dbReference type="PROSITE" id="PS51471">
    <property type="entry name" value="FE2OG_OXY"/>
    <property type="match status" value="1"/>
</dbReference>
<dbReference type="OrthoDB" id="124582at2759"/>
<evidence type="ECO:0000313" key="2">
    <source>
        <dbReference type="EMBL" id="ORZ39576.1"/>
    </source>
</evidence>
<dbReference type="EMBL" id="MCFL01000005">
    <property type="protein sequence ID" value="ORZ39576.1"/>
    <property type="molecule type" value="Genomic_DNA"/>
</dbReference>
<evidence type="ECO:0000259" key="1">
    <source>
        <dbReference type="PROSITE" id="PS51471"/>
    </source>
</evidence>
<gene>
    <name evidence="2" type="ORF">BCR44DRAFT_101519</name>
</gene>
<dbReference type="PANTHER" id="PTHR33099">
    <property type="entry name" value="FE2OG DIOXYGENASE DOMAIN-CONTAINING PROTEIN"/>
    <property type="match status" value="1"/>
</dbReference>
<accession>A0A1Y2HY87</accession>
<dbReference type="Proteomes" id="UP000193411">
    <property type="component" value="Unassembled WGS sequence"/>
</dbReference>
<keyword evidence="3" id="KW-1185">Reference proteome</keyword>
<evidence type="ECO:0000313" key="3">
    <source>
        <dbReference type="Proteomes" id="UP000193411"/>
    </source>
</evidence>
<organism evidence="2 3">
    <name type="scientific">Catenaria anguillulae PL171</name>
    <dbReference type="NCBI Taxonomy" id="765915"/>
    <lineage>
        <taxon>Eukaryota</taxon>
        <taxon>Fungi</taxon>
        <taxon>Fungi incertae sedis</taxon>
        <taxon>Blastocladiomycota</taxon>
        <taxon>Blastocladiomycetes</taxon>
        <taxon>Blastocladiales</taxon>
        <taxon>Catenariaceae</taxon>
        <taxon>Catenaria</taxon>
    </lineage>
</organism>
<dbReference type="AlphaFoldDB" id="A0A1Y2HY87"/>
<dbReference type="InterPro" id="IPR044862">
    <property type="entry name" value="Pro_4_hyd_alph_FE2OG_OXY"/>
</dbReference>
<feature type="non-terminal residue" evidence="2">
    <location>
        <position position="197"/>
    </location>
</feature>
<dbReference type="Gene3D" id="2.60.120.620">
    <property type="entry name" value="q2cbj1_9rhob like domain"/>
    <property type="match status" value="1"/>
</dbReference>
<dbReference type="PANTHER" id="PTHR33099:SF7">
    <property type="entry name" value="MYND-TYPE DOMAIN-CONTAINING PROTEIN"/>
    <property type="match status" value="1"/>
</dbReference>
<sequence length="197" mass="21636">EFTFGGSADDLPGHPGLQVEGFGLVTLPLVDPAHAERLTQCGRMAPFGLGSDTVLDPQVRRTWQFDKAQVNITNPAWNRGIAKLMSTVATRLGCPDMPLECHFYKLLLYGPGCHFMRHRDTEKEDRMFATLVIQLPSAHQGGELVVYQPDGTAVTHDFGAADGTSAFAHHYALHYADAEHELKPVTSGYRVALVYSI</sequence>
<proteinExistence type="predicted"/>
<dbReference type="InterPro" id="IPR005123">
    <property type="entry name" value="Oxoglu/Fe-dep_dioxygenase_dom"/>
</dbReference>
<feature type="non-terminal residue" evidence="2">
    <location>
        <position position="1"/>
    </location>
</feature>
<protein>
    <recommendedName>
        <fullName evidence="1">Fe2OG dioxygenase domain-containing protein</fullName>
    </recommendedName>
</protein>
<feature type="domain" description="Fe2OG dioxygenase" evidence="1">
    <location>
        <begin position="94"/>
        <end position="197"/>
    </location>
</feature>
<comment type="caution">
    <text evidence="2">The sequence shown here is derived from an EMBL/GenBank/DDBJ whole genome shotgun (WGS) entry which is preliminary data.</text>
</comment>
<name>A0A1Y2HY87_9FUNG</name>